<dbReference type="EMBL" id="LVKB01000071">
    <property type="protein sequence ID" value="ORD96636.1"/>
    <property type="molecule type" value="Genomic_DNA"/>
</dbReference>
<accession>A0A1X0QA49</accession>
<protein>
    <submittedName>
        <fullName evidence="2">Uncharacterized protein</fullName>
    </submittedName>
</protein>
<evidence type="ECO:0000313" key="3">
    <source>
        <dbReference type="EMBL" id="ORD99715.1"/>
    </source>
</evidence>
<name>A0A1X0QA49_9MICR</name>
<keyword evidence="4" id="KW-1185">Reference proteome</keyword>
<reference evidence="4 5" key="1">
    <citation type="journal article" date="2017" name="Environ. Microbiol.">
        <title>Decay of the glycolytic pathway and adaptation to intranuclear parasitism within Enterocytozoonidae microsporidia.</title>
        <authorList>
            <person name="Wiredu Boakye D."/>
            <person name="Jaroenlak P."/>
            <person name="Prachumwat A."/>
            <person name="Williams T.A."/>
            <person name="Bateman K.S."/>
            <person name="Itsathitphaisarn O."/>
            <person name="Sritunyalucksana K."/>
            <person name="Paszkiewicz K.H."/>
            <person name="Moore K.A."/>
            <person name="Stentiford G.D."/>
            <person name="Williams B.A."/>
        </authorList>
    </citation>
    <scope>NUCLEOTIDE SEQUENCE [LARGE SCALE GENOMIC DNA]</scope>
    <source>
        <strain evidence="5">canceri</strain>
        <strain evidence="3">Canceri</strain>
        <strain evidence="2 4">GB1</strain>
    </source>
</reference>
<feature type="region of interest" description="Disordered" evidence="1">
    <location>
        <begin position="1"/>
        <end position="31"/>
    </location>
</feature>
<feature type="compositionally biased region" description="Basic and acidic residues" evidence="1">
    <location>
        <begin position="18"/>
        <end position="31"/>
    </location>
</feature>
<proteinExistence type="predicted"/>
<evidence type="ECO:0000313" key="5">
    <source>
        <dbReference type="Proteomes" id="UP000192501"/>
    </source>
</evidence>
<dbReference type="AlphaFoldDB" id="A0A1X0QA49"/>
<gene>
    <name evidence="3" type="ORF">A0H76_328</name>
    <name evidence="2" type="ORF">HERIO_1437</name>
</gene>
<dbReference type="VEuPathDB" id="MicrosporidiaDB:HERIO_1437"/>
<dbReference type="EMBL" id="LTAI01000127">
    <property type="protein sequence ID" value="ORD99715.1"/>
    <property type="molecule type" value="Genomic_DNA"/>
</dbReference>
<dbReference type="Proteomes" id="UP000192501">
    <property type="component" value="Unassembled WGS sequence"/>
</dbReference>
<evidence type="ECO:0000313" key="2">
    <source>
        <dbReference type="EMBL" id="ORD96636.1"/>
    </source>
</evidence>
<evidence type="ECO:0000313" key="4">
    <source>
        <dbReference type="Proteomes" id="UP000192356"/>
    </source>
</evidence>
<dbReference type="VEuPathDB" id="MicrosporidiaDB:A0H76_328"/>
<dbReference type="Proteomes" id="UP000192356">
    <property type="component" value="Unassembled WGS sequence"/>
</dbReference>
<sequence length="94" mass="11344">MKRSGTKFNAKRNSIATESDRPTEEESLTRKQRLIQERKQIYKTLRNKASLLYKNAYLHEFNCNLREYMHVFYYYGYCPFDNALPDIGKAKFYK</sequence>
<organism evidence="2 4">
    <name type="scientific">Hepatospora eriocheir</name>
    <dbReference type="NCBI Taxonomy" id="1081669"/>
    <lineage>
        <taxon>Eukaryota</taxon>
        <taxon>Fungi</taxon>
        <taxon>Fungi incertae sedis</taxon>
        <taxon>Microsporidia</taxon>
        <taxon>Hepatosporidae</taxon>
        <taxon>Hepatospora</taxon>
    </lineage>
</organism>
<evidence type="ECO:0000256" key="1">
    <source>
        <dbReference type="SAM" id="MobiDB-lite"/>
    </source>
</evidence>
<comment type="caution">
    <text evidence="2">The sequence shown here is derived from an EMBL/GenBank/DDBJ whole genome shotgun (WGS) entry which is preliminary data.</text>
</comment>